<dbReference type="RefSeq" id="WP_069703302.1">
    <property type="nucleotide sequence ID" value="NZ_MJAT01000039.1"/>
</dbReference>
<dbReference type="InterPro" id="IPR036220">
    <property type="entry name" value="UDP-Glc/GDP-Man_DH_C_sf"/>
</dbReference>
<proteinExistence type="predicted"/>
<comment type="caution">
    <text evidence="1">The sequence shown here is derived from an EMBL/GenBank/DDBJ whole genome shotgun (WGS) entry which is preliminary data.</text>
</comment>
<keyword evidence="2" id="KW-1185">Reference proteome</keyword>
<dbReference type="EMBL" id="MJAT01000039">
    <property type="protein sequence ID" value="OEH84319.1"/>
    <property type="molecule type" value="Genomic_DNA"/>
</dbReference>
<dbReference type="SUPFAM" id="SSF52413">
    <property type="entry name" value="UDP-glucose/GDP-mannose dehydrogenase C-terminal domain"/>
    <property type="match status" value="1"/>
</dbReference>
<name>A0A1E5L307_9FIRM</name>
<gene>
    <name evidence="1" type="ORF">BHU72_10970</name>
</gene>
<dbReference type="Proteomes" id="UP000095255">
    <property type="component" value="Unassembled WGS sequence"/>
</dbReference>
<reference evidence="1 2" key="1">
    <citation type="submission" date="2016-09" db="EMBL/GenBank/DDBJ databases">
        <title>Desulfuribacillus arsenicus sp. nov., an obligately anaerobic, dissimilatory arsenic- and antimonate-reducing bacterium isolated from anoxic sediments.</title>
        <authorList>
            <person name="Abin C.A."/>
            <person name="Hollibaugh J.T."/>
        </authorList>
    </citation>
    <scope>NUCLEOTIDE SEQUENCE [LARGE SCALE GENOMIC DNA]</scope>
    <source>
        <strain evidence="1 2">MLFW-2</strain>
    </source>
</reference>
<dbReference type="STRING" id="1390249.BHU72_10970"/>
<dbReference type="AlphaFoldDB" id="A0A1E5L307"/>
<dbReference type="OrthoDB" id="9801479at2"/>
<protein>
    <submittedName>
        <fullName evidence="1">Uncharacterized protein</fullName>
    </submittedName>
</protein>
<evidence type="ECO:0000313" key="2">
    <source>
        <dbReference type="Proteomes" id="UP000095255"/>
    </source>
</evidence>
<accession>A0A1E5L307</accession>
<sequence length="253" mass="29318">MKPFYKAWHVLEIVDPSDWTAKKPVLKDKLTICYVEGIDAKVVTVYTNFQEDFPSIKAEEALWDIFGEPCLYLSNEDFQDFVDSWKMFQDLQSDFWSKLVKEKKHRVNVSLMRKSFITAGAYKLFQSHQSSKHDKWSEEKLDVLGSLLYDVFKELQGVRLTVWGLNIHVVEYLENLGIIVSAVNLEDSNNKRQQLIESADGADGLMILSDCSKVKEASLQPVLEQMKQKYIFDACYIYEISEIEKLGARLLYC</sequence>
<evidence type="ECO:0000313" key="1">
    <source>
        <dbReference type="EMBL" id="OEH84319.1"/>
    </source>
</evidence>
<organism evidence="1 2">
    <name type="scientific">Desulfuribacillus stibiiarsenatis</name>
    <dbReference type="NCBI Taxonomy" id="1390249"/>
    <lineage>
        <taxon>Bacteria</taxon>
        <taxon>Bacillati</taxon>
        <taxon>Bacillota</taxon>
        <taxon>Desulfuribacillia</taxon>
        <taxon>Desulfuribacillales</taxon>
        <taxon>Desulfuribacillaceae</taxon>
        <taxon>Desulfuribacillus</taxon>
    </lineage>
</organism>